<keyword evidence="2" id="KW-1185">Reference proteome</keyword>
<dbReference type="EMBL" id="JANFQO010000004">
    <property type="protein sequence ID" value="MCQ4164189.1"/>
    <property type="molecule type" value="Genomic_DNA"/>
</dbReference>
<reference evidence="1" key="1">
    <citation type="submission" date="2022-07" db="EMBL/GenBank/DDBJ databases">
        <title>Tahibacter sp., a new gammaproteobacterium isolated from the silt sample collected at pig farm.</title>
        <authorList>
            <person name="Chen H."/>
        </authorList>
    </citation>
    <scope>NUCLEOTIDE SEQUENCE</scope>
    <source>
        <strain evidence="1">P2K</strain>
    </source>
</reference>
<evidence type="ECO:0000313" key="1">
    <source>
        <dbReference type="EMBL" id="MCQ4164189.1"/>
    </source>
</evidence>
<comment type="caution">
    <text evidence="1">The sequence shown here is derived from an EMBL/GenBank/DDBJ whole genome shotgun (WGS) entry which is preliminary data.</text>
</comment>
<dbReference type="RefSeq" id="WP_255912573.1">
    <property type="nucleotide sequence ID" value="NZ_JANFQO010000004.1"/>
</dbReference>
<dbReference type="Proteomes" id="UP001165498">
    <property type="component" value="Unassembled WGS sequence"/>
</dbReference>
<sequence>MPYGQFFILGCTDADELTTRLPSLTDLDSCISLLHDHLVWAIGYYNEIGGQVTFAREREIAWRQVLDALDDELR</sequence>
<organism evidence="1 2">
    <name type="scientific">Tahibacter harae</name>
    <dbReference type="NCBI Taxonomy" id="2963937"/>
    <lineage>
        <taxon>Bacteria</taxon>
        <taxon>Pseudomonadati</taxon>
        <taxon>Pseudomonadota</taxon>
        <taxon>Gammaproteobacteria</taxon>
        <taxon>Lysobacterales</taxon>
        <taxon>Rhodanobacteraceae</taxon>
        <taxon>Tahibacter</taxon>
    </lineage>
</organism>
<protein>
    <submittedName>
        <fullName evidence="1">Uncharacterized protein</fullName>
    </submittedName>
</protein>
<evidence type="ECO:0000313" key="2">
    <source>
        <dbReference type="Proteomes" id="UP001165498"/>
    </source>
</evidence>
<name>A0ABT1QPH8_9GAMM</name>
<accession>A0ABT1QPH8</accession>
<gene>
    <name evidence="1" type="ORF">NM961_05640</name>
</gene>
<proteinExistence type="predicted"/>